<dbReference type="PANTHER" id="PTHR34047">
    <property type="entry name" value="NUCLEAR INTRON MATURASE 1, MITOCHONDRIAL-RELATED"/>
    <property type="match status" value="1"/>
</dbReference>
<dbReference type="EMBL" id="FOMS01000006">
    <property type="protein sequence ID" value="SFE09580.1"/>
    <property type="molecule type" value="Genomic_DNA"/>
</dbReference>
<evidence type="ECO:0000256" key="1">
    <source>
        <dbReference type="ARBA" id="ARBA00034120"/>
    </source>
</evidence>
<dbReference type="Pfam" id="PF00078">
    <property type="entry name" value="RVT_1"/>
    <property type="match status" value="1"/>
</dbReference>
<dbReference type="GO" id="GO:0004519">
    <property type="term" value="F:endonuclease activity"/>
    <property type="evidence" value="ECO:0007669"/>
    <property type="project" value="InterPro"/>
</dbReference>
<dbReference type="GO" id="GO:0008270">
    <property type="term" value="F:zinc ion binding"/>
    <property type="evidence" value="ECO:0007669"/>
    <property type="project" value="InterPro"/>
</dbReference>
<keyword evidence="3" id="KW-0695">RNA-directed DNA polymerase</keyword>
<organism evidence="3 4">
    <name type="scientific">Roseivivax sediminis</name>
    <dbReference type="NCBI Taxonomy" id="936889"/>
    <lineage>
        <taxon>Bacteria</taxon>
        <taxon>Pseudomonadati</taxon>
        <taxon>Pseudomonadota</taxon>
        <taxon>Alphaproteobacteria</taxon>
        <taxon>Rhodobacterales</taxon>
        <taxon>Roseobacteraceae</taxon>
        <taxon>Roseivivax</taxon>
    </lineage>
</organism>
<dbReference type="Proteomes" id="UP000325289">
    <property type="component" value="Unassembled WGS sequence"/>
</dbReference>
<dbReference type="InterPro" id="IPR051083">
    <property type="entry name" value="GrpII_Intron_Splice-Mob/Def"/>
</dbReference>
<dbReference type="InterPro" id="IPR043502">
    <property type="entry name" value="DNA/RNA_pol_sf"/>
</dbReference>
<protein>
    <submittedName>
        <fullName evidence="3">RNA-directed DNA polymerase</fullName>
    </submittedName>
</protein>
<comment type="similarity">
    <text evidence="1">Belongs to the bacterial reverse transcriptase family.</text>
</comment>
<dbReference type="PROSITE" id="PS50878">
    <property type="entry name" value="RT_POL"/>
    <property type="match status" value="1"/>
</dbReference>
<feature type="domain" description="Reverse transcriptase" evidence="2">
    <location>
        <begin position="94"/>
        <end position="327"/>
    </location>
</feature>
<keyword evidence="4" id="KW-1185">Reference proteome</keyword>
<accession>A0A1I1XVK5</accession>
<proteinExistence type="inferred from homology"/>
<keyword evidence="3" id="KW-0548">Nucleotidyltransferase</keyword>
<dbReference type="InterPro" id="IPR002711">
    <property type="entry name" value="HNH"/>
</dbReference>
<dbReference type="PANTHER" id="PTHR34047:SF10">
    <property type="entry name" value="GROUP II INTRON-ASSOCIATED OPEN READING FRAME"/>
    <property type="match status" value="1"/>
</dbReference>
<keyword evidence="3" id="KW-0808">Transferase</keyword>
<dbReference type="Pfam" id="PF01844">
    <property type="entry name" value="HNH"/>
    <property type="match status" value="1"/>
</dbReference>
<dbReference type="Pfam" id="PF13655">
    <property type="entry name" value="RVT_N"/>
    <property type="match status" value="1"/>
</dbReference>
<dbReference type="CDD" id="cd01651">
    <property type="entry name" value="RT_G2_intron"/>
    <property type="match status" value="1"/>
</dbReference>
<dbReference type="InterPro" id="IPR030931">
    <property type="entry name" value="Group_II_RT_mat"/>
</dbReference>
<dbReference type="InterPro" id="IPR025960">
    <property type="entry name" value="RVT_N"/>
</dbReference>
<dbReference type="InterPro" id="IPR000477">
    <property type="entry name" value="RT_dom"/>
</dbReference>
<dbReference type="AlphaFoldDB" id="A0A1I1XVK5"/>
<reference evidence="3 4" key="1">
    <citation type="submission" date="2016-10" db="EMBL/GenBank/DDBJ databases">
        <authorList>
            <person name="Varghese N."/>
            <person name="Submissions S."/>
        </authorList>
    </citation>
    <scope>NUCLEOTIDE SEQUENCE [LARGE SCALE GENOMIC DNA]</scope>
    <source>
        <strain evidence="4">YIM D21,KCTC 23444,ACCC 10710</strain>
    </source>
</reference>
<dbReference type="OrthoDB" id="9793236at2"/>
<dbReference type="Pfam" id="PF08388">
    <property type="entry name" value="GIIM"/>
    <property type="match status" value="1"/>
</dbReference>
<dbReference type="InterPro" id="IPR013597">
    <property type="entry name" value="Mat_intron_G2"/>
</dbReference>
<dbReference type="NCBIfam" id="TIGR04416">
    <property type="entry name" value="group_II_RT_mat"/>
    <property type="match status" value="1"/>
</dbReference>
<evidence type="ECO:0000259" key="2">
    <source>
        <dbReference type="PROSITE" id="PS50878"/>
    </source>
</evidence>
<evidence type="ECO:0000313" key="4">
    <source>
        <dbReference type="Proteomes" id="UP000325289"/>
    </source>
</evidence>
<sequence>MRNSSANGTKGQTDWNAVNWRQVNRRVRNLRQRIFRASRENDLAKVRSLQNLMLRSYSNTLKSVRQVTQENKGKYTAGVDGIVTTTVAERNELTDDLMSAQPWRAAPARRVYIPKVGGKLRPLGIPTIRDRALQARVKNALEPYWEARFEPCSYGFRPGRGCHDAIARIYNVAAPVRRRKWVLDADIKGAFDNIDHEFLLNAVDGFPARELIRQWLKAGYMERGVFHDTDSGTPQGGVISPLLANIALHGMEAAVGVKYITRGDNVGKRCLIRYADDFVVFCDSEEDARQARVELSAWLAARGLVLSDEKTRIVHLSDGFDFLGFNIRQYRAPETRWGWKLLIKPSRKSVKSLKARMVREWRGLDGQNIVTVLTRLNPIIRGWSNYYRSVVSKRLFAQLDSWTFGKEVRWARKTHPKKPWYWVRRKYWGKLHPKRMDYWVFGDAAGDHGRLIKFAWTPIVRHILVKGGSSPDDPALQDYWKWRRSRRHAELSGRQQVLAKEQGGVCFRCGETLHNDEALCAHHIMAPRLGGKRTLDNQRLMHLYCHLQALAAERSERDRKRFA</sequence>
<dbReference type="SUPFAM" id="SSF56672">
    <property type="entry name" value="DNA/RNA polymerases"/>
    <property type="match status" value="1"/>
</dbReference>
<evidence type="ECO:0000313" key="3">
    <source>
        <dbReference type="EMBL" id="SFE09580.1"/>
    </source>
</evidence>
<dbReference type="GO" id="GO:0003964">
    <property type="term" value="F:RNA-directed DNA polymerase activity"/>
    <property type="evidence" value="ECO:0007669"/>
    <property type="project" value="UniProtKB-KW"/>
</dbReference>
<name>A0A1I1XVK5_9RHOB</name>
<gene>
    <name evidence="3" type="ORF">SAMN04515678_10697</name>
</gene>
<dbReference type="RefSeq" id="WP_149755935.1">
    <property type="nucleotide sequence ID" value="NZ_FOMS01000006.1"/>
</dbReference>
<dbReference type="Gene3D" id="1.10.30.50">
    <property type="match status" value="1"/>
</dbReference>
<dbReference type="GO" id="GO:0003676">
    <property type="term" value="F:nucleic acid binding"/>
    <property type="evidence" value="ECO:0007669"/>
    <property type="project" value="InterPro"/>
</dbReference>